<organism evidence="5 6">
    <name type="scientific">Marinihelvus fidelis</name>
    <dbReference type="NCBI Taxonomy" id="2613842"/>
    <lineage>
        <taxon>Bacteria</taxon>
        <taxon>Pseudomonadati</taxon>
        <taxon>Pseudomonadota</taxon>
        <taxon>Gammaproteobacteria</taxon>
        <taxon>Chromatiales</taxon>
        <taxon>Wenzhouxiangellaceae</taxon>
        <taxon>Marinihelvus</taxon>
    </lineage>
</organism>
<protein>
    <submittedName>
        <fullName evidence="5">Transcriptional regulator NanR</fullName>
    </submittedName>
</protein>
<comment type="caution">
    <text evidence="5">The sequence shown here is derived from an EMBL/GenBank/DDBJ whole genome shotgun (WGS) entry which is preliminary data.</text>
</comment>
<reference evidence="5 6" key="1">
    <citation type="submission" date="2019-09" db="EMBL/GenBank/DDBJ databases">
        <title>Wenzhouxiangella sp. Genome sequencing and assembly.</title>
        <authorList>
            <person name="Zhang R."/>
        </authorList>
    </citation>
    <scope>NUCLEOTIDE SEQUENCE [LARGE SCALE GENOMIC DNA]</scope>
    <source>
        <strain evidence="5 6">W260</strain>
    </source>
</reference>
<dbReference type="PANTHER" id="PTHR43537:SF5">
    <property type="entry name" value="UXU OPERON TRANSCRIPTIONAL REGULATOR"/>
    <property type="match status" value="1"/>
</dbReference>
<evidence type="ECO:0000259" key="4">
    <source>
        <dbReference type="PROSITE" id="PS50949"/>
    </source>
</evidence>
<dbReference type="GO" id="GO:0003700">
    <property type="term" value="F:DNA-binding transcription factor activity"/>
    <property type="evidence" value="ECO:0007669"/>
    <property type="project" value="InterPro"/>
</dbReference>
<dbReference type="PANTHER" id="PTHR43537">
    <property type="entry name" value="TRANSCRIPTIONAL REGULATOR, GNTR FAMILY"/>
    <property type="match status" value="1"/>
</dbReference>
<dbReference type="SUPFAM" id="SSF46785">
    <property type="entry name" value="Winged helix' DNA-binding domain"/>
    <property type="match status" value="1"/>
</dbReference>
<proteinExistence type="predicted"/>
<keyword evidence="2" id="KW-0238">DNA-binding</keyword>
<accession>A0A5N0T9W8</accession>
<evidence type="ECO:0000313" key="6">
    <source>
        <dbReference type="Proteomes" id="UP000325372"/>
    </source>
</evidence>
<dbReference type="InterPro" id="IPR011711">
    <property type="entry name" value="GntR_C"/>
</dbReference>
<evidence type="ECO:0000313" key="5">
    <source>
        <dbReference type="EMBL" id="KAA9131561.1"/>
    </source>
</evidence>
<dbReference type="Proteomes" id="UP000325372">
    <property type="component" value="Unassembled WGS sequence"/>
</dbReference>
<evidence type="ECO:0000256" key="2">
    <source>
        <dbReference type="ARBA" id="ARBA00023125"/>
    </source>
</evidence>
<dbReference type="Pfam" id="PF00392">
    <property type="entry name" value="GntR"/>
    <property type="match status" value="1"/>
</dbReference>
<dbReference type="GO" id="GO:0003677">
    <property type="term" value="F:DNA binding"/>
    <property type="evidence" value="ECO:0007669"/>
    <property type="project" value="UniProtKB-KW"/>
</dbReference>
<dbReference type="InterPro" id="IPR008920">
    <property type="entry name" value="TF_FadR/GntR_C"/>
</dbReference>
<sequence length="239" mass="26835">MKATQKISKRKLSDDVLERLMELIQSGQYEAGDLFPSERELMERFGVGRPAVREAMQSLQNAGLITVQQGHRPKVTAPTANGIISQIDIAAQHLLRTSPSSLEHLKDARLLFEKGVVRRAAEQVTDEHAARMRAALDAQEKYYLTEPDKFVEADIAFHIAIAETTGNPILVATEKAMLGWLKQYNSKIVRLDGKEHITLDEHRKIYEYIVAHDAEGAAYAMADHLNRSRVIFQNTDDSA</sequence>
<dbReference type="RefSeq" id="WP_150864210.1">
    <property type="nucleotide sequence ID" value="NZ_VYXP01000005.1"/>
</dbReference>
<dbReference type="SUPFAM" id="SSF48008">
    <property type="entry name" value="GntR ligand-binding domain-like"/>
    <property type="match status" value="1"/>
</dbReference>
<keyword evidence="3" id="KW-0804">Transcription</keyword>
<dbReference type="Gene3D" id="1.10.10.10">
    <property type="entry name" value="Winged helix-like DNA-binding domain superfamily/Winged helix DNA-binding domain"/>
    <property type="match status" value="1"/>
</dbReference>
<dbReference type="Pfam" id="PF07729">
    <property type="entry name" value="FCD"/>
    <property type="match status" value="1"/>
</dbReference>
<dbReference type="InterPro" id="IPR036388">
    <property type="entry name" value="WH-like_DNA-bd_sf"/>
</dbReference>
<dbReference type="InterPro" id="IPR036390">
    <property type="entry name" value="WH_DNA-bd_sf"/>
</dbReference>
<dbReference type="AlphaFoldDB" id="A0A5N0T9W8"/>
<evidence type="ECO:0000256" key="3">
    <source>
        <dbReference type="ARBA" id="ARBA00023163"/>
    </source>
</evidence>
<dbReference type="Gene3D" id="1.20.120.530">
    <property type="entry name" value="GntR ligand-binding domain-like"/>
    <property type="match status" value="1"/>
</dbReference>
<dbReference type="PRINTS" id="PR00035">
    <property type="entry name" value="HTHGNTR"/>
</dbReference>
<dbReference type="SMART" id="SM00895">
    <property type="entry name" value="FCD"/>
    <property type="match status" value="1"/>
</dbReference>
<dbReference type="SMART" id="SM00345">
    <property type="entry name" value="HTH_GNTR"/>
    <property type="match status" value="1"/>
</dbReference>
<keyword evidence="6" id="KW-1185">Reference proteome</keyword>
<evidence type="ECO:0000256" key="1">
    <source>
        <dbReference type="ARBA" id="ARBA00023015"/>
    </source>
</evidence>
<feature type="domain" description="HTH gntR-type" evidence="4">
    <location>
        <begin position="10"/>
        <end position="78"/>
    </location>
</feature>
<name>A0A5N0T9W8_9GAMM</name>
<dbReference type="EMBL" id="VYXP01000005">
    <property type="protein sequence ID" value="KAA9131561.1"/>
    <property type="molecule type" value="Genomic_DNA"/>
</dbReference>
<dbReference type="CDD" id="cd07377">
    <property type="entry name" value="WHTH_GntR"/>
    <property type="match status" value="1"/>
</dbReference>
<dbReference type="PROSITE" id="PS50949">
    <property type="entry name" value="HTH_GNTR"/>
    <property type="match status" value="1"/>
</dbReference>
<keyword evidence="1" id="KW-0805">Transcription regulation</keyword>
<dbReference type="NCBIfam" id="NF003011">
    <property type="entry name" value="PRK03837.1"/>
    <property type="match status" value="1"/>
</dbReference>
<gene>
    <name evidence="5" type="primary">nanR</name>
    <name evidence="5" type="ORF">F3N42_09600</name>
</gene>
<dbReference type="InterPro" id="IPR000524">
    <property type="entry name" value="Tscrpt_reg_HTH_GntR"/>
</dbReference>